<dbReference type="InterPro" id="IPR002589">
    <property type="entry name" value="Macro_dom"/>
</dbReference>
<dbReference type="InterPro" id="IPR043472">
    <property type="entry name" value="Macro_dom-like"/>
</dbReference>
<comment type="caution">
    <text evidence="2">The sequence shown here is derived from an EMBL/GenBank/DDBJ whole genome shotgun (WGS) entry which is preliminary data.</text>
</comment>
<dbReference type="SMART" id="SM00506">
    <property type="entry name" value="A1pp"/>
    <property type="match status" value="1"/>
</dbReference>
<dbReference type="Pfam" id="PF01661">
    <property type="entry name" value="Macro"/>
    <property type="match status" value="1"/>
</dbReference>
<dbReference type="CDD" id="cd02908">
    <property type="entry name" value="Macro_OAADPr_deacetylase"/>
    <property type="match status" value="1"/>
</dbReference>
<dbReference type="OrthoDB" id="6194521at2"/>
<sequence length="191" mass="20077">MVRACWNLDGGALCLMQGDITTARVDAVVNAANSSLAGGGGVDGAIHRAAGPQLLEACQKIVAARGTLPPGQAVTTPGFDMPARHVIHTVGPIWHGGDSGEPETLRSAWVESLREADAHDAVTVAFPAISTGVYGYPADQAAALALEIAAESLKATRVEKIYVYLHGETSWQTWLAEATKQFGEPHQPQQQ</sequence>
<dbReference type="PROSITE" id="PS51154">
    <property type="entry name" value="MACRO"/>
    <property type="match status" value="1"/>
</dbReference>
<keyword evidence="3" id="KW-1185">Reference proteome</keyword>
<dbReference type="PANTHER" id="PTHR11106">
    <property type="entry name" value="GANGLIOSIDE INDUCED DIFFERENTIATION ASSOCIATED PROTEIN 2-RELATED"/>
    <property type="match status" value="1"/>
</dbReference>
<dbReference type="EMBL" id="QMIE01000004">
    <property type="protein sequence ID" value="TVM18376.1"/>
    <property type="molecule type" value="Genomic_DNA"/>
</dbReference>
<dbReference type="PANTHER" id="PTHR11106:SF27">
    <property type="entry name" value="MACRO DOMAIN-CONTAINING PROTEIN"/>
    <property type="match status" value="1"/>
</dbReference>
<evidence type="ECO:0000313" key="2">
    <source>
        <dbReference type="EMBL" id="TVM18376.1"/>
    </source>
</evidence>
<protein>
    <submittedName>
        <fullName evidence="2">O-acetyl-ADP-ribose deacetylase</fullName>
    </submittedName>
</protein>
<feature type="domain" description="Macro" evidence="1">
    <location>
        <begin position="1"/>
        <end position="182"/>
    </location>
</feature>
<dbReference type="AlphaFoldDB" id="A0A7M3MGD0"/>
<reference evidence="2 3" key="1">
    <citation type="submission" date="2018-06" db="EMBL/GenBank/DDBJ databases">
        <title>Complete genome of Desulfovibrio indonesiensis P37SLT.</title>
        <authorList>
            <person name="Crispim J.S."/>
            <person name="Vidigal P.M.P."/>
            <person name="Silva L.C.F."/>
            <person name="Laguardia C.N."/>
            <person name="Araujo L.C."/>
            <person name="Dias R.S."/>
            <person name="Sousa M.P."/>
            <person name="Paula S.O."/>
            <person name="Silva C."/>
        </authorList>
    </citation>
    <scope>NUCLEOTIDE SEQUENCE [LARGE SCALE GENOMIC DNA]</scope>
    <source>
        <strain evidence="2 3">P37SLT</strain>
    </source>
</reference>
<dbReference type="SUPFAM" id="SSF52949">
    <property type="entry name" value="Macro domain-like"/>
    <property type="match status" value="1"/>
</dbReference>
<organism evidence="2 3">
    <name type="scientific">Oceanidesulfovibrio indonesiensis</name>
    <dbReference type="NCBI Taxonomy" id="54767"/>
    <lineage>
        <taxon>Bacteria</taxon>
        <taxon>Pseudomonadati</taxon>
        <taxon>Thermodesulfobacteriota</taxon>
        <taxon>Desulfovibrionia</taxon>
        <taxon>Desulfovibrionales</taxon>
        <taxon>Desulfovibrionaceae</taxon>
        <taxon>Oceanidesulfovibrio</taxon>
    </lineage>
</organism>
<gene>
    <name evidence="2" type="ORF">DPQ33_06400</name>
</gene>
<evidence type="ECO:0000313" key="3">
    <source>
        <dbReference type="Proteomes" id="UP000448292"/>
    </source>
</evidence>
<name>A0A7M3MGD0_9BACT</name>
<proteinExistence type="predicted"/>
<dbReference type="Proteomes" id="UP000448292">
    <property type="component" value="Unassembled WGS sequence"/>
</dbReference>
<dbReference type="RefSeq" id="WP_144302380.1">
    <property type="nucleotide sequence ID" value="NZ_QMIE01000004.1"/>
</dbReference>
<evidence type="ECO:0000259" key="1">
    <source>
        <dbReference type="PROSITE" id="PS51154"/>
    </source>
</evidence>
<accession>A0A7M3MGD0</accession>
<dbReference type="NCBIfam" id="NF001664">
    <property type="entry name" value="PRK00431.1-6"/>
    <property type="match status" value="1"/>
</dbReference>
<dbReference type="Gene3D" id="3.40.220.10">
    <property type="entry name" value="Leucine Aminopeptidase, subunit E, domain 1"/>
    <property type="match status" value="1"/>
</dbReference>